<dbReference type="InterPro" id="IPR018333">
    <property type="entry name" value="Squalene_cyclase"/>
</dbReference>
<dbReference type="GO" id="GO:0005811">
    <property type="term" value="C:lipid droplet"/>
    <property type="evidence" value="ECO:0007669"/>
    <property type="project" value="InterPro"/>
</dbReference>
<dbReference type="SFLD" id="SFLDG01016">
    <property type="entry name" value="Prenyltransferase_Like_2"/>
    <property type="match status" value="1"/>
</dbReference>
<evidence type="ECO:0000256" key="2">
    <source>
        <dbReference type="ARBA" id="ARBA00022737"/>
    </source>
</evidence>
<accession>A0A540LCR5</accession>
<reference evidence="4 5" key="1">
    <citation type="journal article" date="2019" name="G3 (Bethesda)">
        <title>Sequencing of a Wild Apple (Malus baccata) Genome Unravels the Differences Between Cultivated and Wild Apple Species Regarding Disease Resistance and Cold Tolerance.</title>
        <authorList>
            <person name="Chen X."/>
        </authorList>
    </citation>
    <scope>NUCLEOTIDE SEQUENCE [LARGE SCALE GENOMIC DNA]</scope>
    <source>
        <strain evidence="5">cv. Shandingzi</strain>
        <tissue evidence="4">Leaves</tissue>
    </source>
</reference>
<comment type="caution">
    <text evidence="4">The sequence shown here is derived from an EMBL/GenBank/DDBJ whole genome shotgun (WGS) entry which is preliminary data.</text>
</comment>
<dbReference type="EMBL" id="VIEB01000646">
    <property type="protein sequence ID" value="TQD84261.1"/>
    <property type="molecule type" value="Genomic_DNA"/>
</dbReference>
<dbReference type="PANTHER" id="PTHR11764:SF85">
    <property type="entry name" value="TERPENE CYCLASE_MUTASE FAMILY MEMBER"/>
    <property type="match status" value="1"/>
</dbReference>
<dbReference type="Gene3D" id="1.50.10.20">
    <property type="match status" value="1"/>
</dbReference>
<feature type="domain" description="Squalene cyclase C-terminal" evidence="3">
    <location>
        <begin position="204"/>
        <end position="541"/>
    </location>
</feature>
<dbReference type="FunFam" id="1.50.10.20:FF:000011">
    <property type="entry name" value="Terpene cyclase/mutase family member"/>
    <property type="match status" value="1"/>
</dbReference>
<sequence length="548" mass="61271">MWKLKVGAETVGGEGGGQWLKSVNNHLGRQVWEFHPEIGTPEELQQIEDARKAFWKHRFERRHSSDLLMRIQFAKENPRATNLPQLKVKDQEEVKEEAVATTLRRALSFYSTIQAHDGHWAGDYGGPMFLLPGLNEDGGWGLHIEGPSTMFGTALNYVTLRLLGEGADDGQGAIELARKWILDHGGVTAITSWGKMWLSGYNGSQAWDTSFAIQAIISTNLVEEYGPTLRKAHQYIKDSQVVEDCPGDLDYWYRHISKGAWPFSTADHGWPISDCTAEGLKAALLLSKLPTETVGESLDIKRFYDAVNVTLSLQNDDGGFATYELTRSYQWLELINPAETFGDIVIDYPYVECTSAAIQALALFKRLCPGHRSDEIENCIARAAKFIETIQATDGSWYGSWGVCFTYAGWFGIKGLVAAGRTYEDCSSIRKACDFLLSKELPSGGWGESYLSCQNKVYTNLKDNRPHIVHTAWAMLALIGAGQAKRDPTPLHRAARVLINSQMKNGDFPQKEITGVFNKNCMISYSAYRNIFPIWALGEYRCQVLEAL</sequence>
<dbReference type="SUPFAM" id="SSF48239">
    <property type="entry name" value="Terpenoid cyclases/Protein prenyltransferases"/>
    <property type="match status" value="2"/>
</dbReference>
<comment type="similarity">
    <text evidence="1">Belongs to the terpene cyclase/mutase family.</text>
</comment>
<organism evidence="4 5">
    <name type="scientific">Malus baccata</name>
    <name type="common">Siberian crab apple</name>
    <name type="synonym">Pyrus baccata</name>
    <dbReference type="NCBI Taxonomy" id="106549"/>
    <lineage>
        <taxon>Eukaryota</taxon>
        <taxon>Viridiplantae</taxon>
        <taxon>Streptophyta</taxon>
        <taxon>Embryophyta</taxon>
        <taxon>Tracheophyta</taxon>
        <taxon>Spermatophyta</taxon>
        <taxon>Magnoliopsida</taxon>
        <taxon>eudicotyledons</taxon>
        <taxon>Gunneridae</taxon>
        <taxon>Pentapetalae</taxon>
        <taxon>rosids</taxon>
        <taxon>fabids</taxon>
        <taxon>Rosales</taxon>
        <taxon>Rosaceae</taxon>
        <taxon>Amygdaloideae</taxon>
        <taxon>Maleae</taxon>
        <taxon>Malus</taxon>
    </lineage>
</organism>
<dbReference type="InterPro" id="IPR002365">
    <property type="entry name" value="Terpene_synthase_CS"/>
</dbReference>
<dbReference type="Pfam" id="PF13243">
    <property type="entry name" value="SQHop_cyclase_C"/>
    <property type="match status" value="1"/>
</dbReference>
<protein>
    <recommendedName>
        <fullName evidence="3">Squalene cyclase C-terminal domain-containing protein</fullName>
    </recommendedName>
</protein>
<gene>
    <name evidence="4" type="ORF">C1H46_030192</name>
</gene>
<keyword evidence="5" id="KW-1185">Reference proteome</keyword>
<dbReference type="PROSITE" id="PS01074">
    <property type="entry name" value="TERPENE_SYNTHASES"/>
    <property type="match status" value="1"/>
</dbReference>
<dbReference type="AlphaFoldDB" id="A0A540LCR5"/>
<evidence type="ECO:0000313" key="5">
    <source>
        <dbReference type="Proteomes" id="UP000315295"/>
    </source>
</evidence>
<dbReference type="Proteomes" id="UP000315295">
    <property type="component" value="Unassembled WGS sequence"/>
</dbReference>
<evidence type="ECO:0000259" key="3">
    <source>
        <dbReference type="Pfam" id="PF13243"/>
    </source>
</evidence>
<dbReference type="GO" id="GO:0016104">
    <property type="term" value="P:triterpenoid biosynthetic process"/>
    <property type="evidence" value="ECO:0007669"/>
    <property type="project" value="InterPro"/>
</dbReference>
<keyword evidence="2" id="KW-0677">Repeat</keyword>
<dbReference type="GO" id="GO:0031559">
    <property type="term" value="F:oxidosqualene cyclase activity"/>
    <property type="evidence" value="ECO:0007669"/>
    <property type="project" value="UniProtKB-ARBA"/>
</dbReference>
<evidence type="ECO:0000313" key="4">
    <source>
        <dbReference type="EMBL" id="TQD84261.1"/>
    </source>
</evidence>
<dbReference type="NCBIfam" id="TIGR01787">
    <property type="entry name" value="squalene_cyclas"/>
    <property type="match status" value="1"/>
</dbReference>
<dbReference type="InterPro" id="IPR032696">
    <property type="entry name" value="SQ_cyclase_C"/>
</dbReference>
<name>A0A540LCR5_MALBA</name>
<dbReference type="STRING" id="106549.A0A540LCR5"/>
<evidence type="ECO:0000256" key="1">
    <source>
        <dbReference type="ARBA" id="ARBA00009755"/>
    </source>
</evidence>
<dbReference type="InterPro" id="IPR008930">
    <property type="entry name" value="Terpenoid_cyclase/PrenylTrfase"/>
</dbReference>
<dbReference type="PANTHER" id="PTHR11764">
    <property type="entry name" value="TERPENE CYCLASE/MUTASE FAMILY MEMBER"/>
    <property type="match status" value="1"/>
</dbReference>
<proteinExistence type="inferred from homology"/>